<dbReference type="RefSeq" id="XP_062640998.1">
    <property type="nucleotide sequence ID" value="XM_062782602.1"/>
</dbReference>
<dbReference type="Proteomes" id="UP001302676">
    <property type="component" value="Unassembled WGS sequence"/>
</dbReference>
<dbReference type="EMBL" id="MU853555">
    <property type="protein sequence ID" value="KAK4147627.1"/>
    <property type="molecule type" value="Genomic_DNA"/>
</dbReference>
<feature type="compositionally biased region" description="Polar residues" evidence="1">
    <location>
        <begin position="672"/>
        <end position="687"/>
    </location>
</feature>
<proteinExistence type="predicted"/>
<feature type="compositionally biased region" description="Low complexity" evidence="1">
    <location>
        <begin position="688"/>
        <end position="704"/>
    </location>
</feature>
<dbReference type="AlphaFoldDB" id="A0AAN6VAB1"/>
<feature type="region of interest" description="Disordered" evidence="1">
    <location>
        <begin position="104"/>
        <end position="124"/>
    </location>
</feature>
<evidence type="ECO:0000256" key="1">
    <source>
        <dbReference type="SAM" id="MobiDB-lite"/>
    </source>
</evidence>
<name>A0AAN6VAB1_9PEZI</name>
<dbReference type="SUPFAM" id="SSF48065">
    <property type="entry name" value="DBL homology domain (DH-domain)"/>
    <property type="match status" value="1"/>
</dbReference>
<dbReference type="SMART" id="SM00325">
    <property type="entry name" value="RhoGEF"/>
    <property type="match status" value="1"/>
</dbReference>
<reference evidence="3" key="2">
    <citation type="submission" date="2023-05" db="EMBL/GenBank/DDBJ databases">
        <authorList>
            <consortium name="Lawrence Berkeley National Laboratory"/>
            <person name="Steindorff A."/>
            <person name="Hensen N."/>
            <person name="Bonometti L."/>
            <person name="Westerberg I."/>
            <person name="Brannstrom I.O."/>
            <person name="Guillou S."/>
            <person name="Cros-Aarteil S."/>
            <person name="Calhoun S."/>
            <person name="Haridas S."/>
            <person name="Kuo A."/>
            <person name="Mondo S."/>
            <person name="Pangilinan J."/>
            <person name="Riley R."/>
            <person name="Labutti K."/>
            <person name="Andreopoulos B."/>
            <person name="Lipzen A."/>
            <person name="Chen C."/>
            <person name="Yanf M."/>
            <person name="Daum C."/>
            <person name="Ng V."/>
            <person name="Clum A."/>
            <person name="Ohm R."/>
            <person name="Martin F."/>
            <person name="Silar P."/>
            <person name="Natvig D."/>
            <person name="Lalanne C."/>
            <person name="Gautier V."/>
            <person name="Ament-Velasquez S.L."/>
            <person name="Kruys A."/>
            <person name="Hutchinson M.I."/>
            <person name="Powell A.J."/>
            <person name="Barry K."/>
            <person name="Miller A.N."/>
            <person name="Grigoriev I.V."/>
            <person name="Debuchy R."/>
            <person name="Gladieux P."/>
            <person name="Thoren M.H."/>
            <person name="Johannesson H."/>
        </authorList>
    </citation>
    <scope>NUCLEOTIDE SEQUENCE</scope>
    <source>
        <strain evidence="3">CBS 141.50</strain>
    </source>
</reference>
<dbReference type="GeneID" id="87819215"/>
<organism evidence="3 4">
    <name type="scientific">Dichotomopilus funicola</name>
    <dbReference type="NCBI Taxonomy" id="1934379"/>
    <lineage>
        <taxon>Eukaryota</taxon>
        <taxon>Fungi</taxon>
        <taxon>Dikarya</taxon>
        <taxon>Ascomycota</taxon>
        <taxon>Pezizomycotina</taxon>
        <taxon>Sordariomycetes</taxon>
        <taxon>Sordariomycetidae</taxon>
        <taxon>Sordariales</taxon>
        <taxon>Chaetomiaceae</taxon>
        <taxon>Dichotomopilus</taxon>
    </lineage>
</organism>
<dbReference type="Gene3D" id="1.20.900.10">
    <property type="entry name" value="Dbl homology (DH) domain"/>
    <property type="match status" value="1"/>
</dbReference>
<evidence type="ECO:0000313" key="3">
    <source>
        <dbReference type="EMBL" id="KAK4147627.1"/>
    </source>
</evidence>
<feature type="region of interest" description="Disordered" evidence="1">
    <location>
        <begin position="148"/>
        <end position="196"/>
    </location>
</feature>
<protein>
    <recommendedName>
        <fullName evidence="2">DH domain-containing protein</fullName>
    </recommendedName>
</protein>
<dbReference type="Pfam" id="PF00621">
    <property type="entry name" value="RhoGEF"/>
    <property type="match status" value="1"/>
</dbReference>
<dbReference type="PROSITE" id="PS50010">
    <property type="entry name" value="DH_2"/>
    <property type="match status" value="1"/>
</dbReference>
<gene>
    <name evidence="3" type="ORF">C8A04DRAFT_33791</name>
</gene>
<dbReference type="PANTHER" id="PTHR45818:SF3">
    <property type="entry name" value="PROTEIN VAV"/>
    <property type="match status" value="1"/>
</dbReference>
<dbReference type="InterPro" id="IPR035899">
    <property type="entry name" value="DBL_dom_sf"/>
</dbReference>
<feature type="domain" description="DH" evidence="2">
    <location>
        <begin position="207"/>
        <end position="458"/>
    </location>
</feature>
<dbReference type="PANTHER" id="PTHR45818">
    <property type="entry name" value="PROTEIN VAV"/>
    <property type="match status" value="1"/>
</dbReference>
<dbReference type="InterPro" id="IPR000219">
    <property type="entry name" value="DH_dom"/>
</dbReference>
<feature type="region of interest" description="Disordered" evidence="1">
    <location>
        <begin position="1"/>
        <end position="21"/>
    </location>
</feature>
<reference evidence="3" key="1">
    <citation type="journal article" date="2023" name="Mol. Phylogenet. Evol.">
        <title>Genome-scale phylogeny and comparative genomics of the fungal order Sordariales.</title>
        <authorList>
            <person name="Hensen N."/>
            <person name="Bonometti L."/>
            <person name="Westerberg I."/>
            <person name="Brannstrom I.O."/>
            <person name="Guillou S."/>
            <person name="Cros-Aarteil S."/>
            <person name="Calhoun S."/>
            <person name="Haridas S."/>
            <person name="Kuo A."/>
            <person name="Mondo S."/>
            <person name="Pangilinan J."/>
            <person name="Riley R."/>
            <person name="LaButti K."/>
            <person name="Andreopoulos B."/>
            <person name="Lipzen A."/>
            <person name="Chen C."/>
            <person name="Yan M."/>
            <person name="Daum C."/>
            <person name="Ng V."/>
            <person name="Clum A."/>
            <person name="Steindorff A."/>
            <person name="Ohm R.A."/>
            <person name="Martin F."/>
            <person name="Silar P."/>
            <person name="Natvig D.O."/>
            <person name="Lalanne C."/>
            <person name="Gautier V."/>
            <person name="Ament-Velasquez S.L."/>
            <person name="Kruys A."/>
            <person name="Hutchinson M.I."/>
            <person name="Powell A.J."/>
            <person name="Barry K."/>
            <person name="Miller A.N."/>
            <person name="Grigoriev I.V."/>
            <person name="Debuchy R."/>
            <person name="Gladieux P."/>
            <person name="Hiltunen Thoren M."/>
            <person name="Johannesson H."/>
        </authorList>
    </citation>
    <scope>NUCLEOTIDE SEQUENCE</scope>
    <source>
        <strain evidence="3">CBS 141.50</strain>
    </source>
</reference>
<comment type="caution">
    <text evidence="3">The sequence shown here is derived from an EMBL/GenBank/DDBJ whole genome shotgun (WGS) entry which is preliminary data.</text>
</comment>
<dbReference type="GO" id="GO:0005737">
    <property type="term" value="C:cytoplasm"/>
    <property type="evidence" value="ECO:0007669"/>
    <property type="project" value="TreeGrafter"/>
</dbReference>
<evidence type="ECO:0000313" key="4">
    <source>
        <dbReference type="Proteomes" id="UP001302676"/>
    </source>
</evidence>
<evidence type="ECO:0000259" key="2">
    <source>
        <dbReference type="PROSITE" id="PS50010"/>
    </source>
</evidence>
<feature type="region of interest" description="Disordered" evidence="1">
    <location>
        <begin position="672"/>
        <end position="707"/>
    </location>
</feature>
<dbReference type="GO" id="GO:0005085">
    <property type="term" value="F:guanyl-nucleotide exchange factor activity"/>
    <property type="evidence" value="ECO:0007669"/>
    <property type="project" value="InterPro"/>
</dbReference>
<sequence length="811" mass="90715">MPAVIVEPRPPSSTDTEENLVGRKESLYFDANENGDGLEAFSTPPAGATLVGTTEDRFYCQPGRRPPKPFQKWMRTLHKRVLRQQEILGYDGSVPGGMVTGDLGSDFRRSDRHHHRHSSSDSSLAFVTAVKPASLSVTGISLLTRSRKTTIRSARGSRGPRTAEEQRSSRASLSVMSGPRMSEDSGSYSLPEKPAPVDPAVVERALQRRRILEELISTEEGYIGDVRFLMNVYVTILASLPTSPAGLRSTVNRNLTDLIELHEEVLGELHRAVPDSEYTQLDLPTPPATSMKQSNASLQGHRRWRSLDAVPEGRDEVSWLRDVPGMVAEPQAAAEVARVFLKRMNRFFVYEEYGAKYEMMIKDIAAAYRTMPGWASYQKGLEVLASSLTSAESCDDQARRALTIGDLLVKPIQRVCKYPLLFSELLKHTPVIDCPYSHMEIENTLIRLREATAEINRATNDSQAKCVLEKTWILQDRLAFPDRQLDTASRNRIRSFGHLRLCGALHVCWQTKDSVTGQYMVALLYRDWFCLATAGRIDQIYTLQACIALSNIKVEEVDNGRGLQCHTARHSWKIVFLSDNQLYELILTGCSAKEELEWRARLRNNNLDTESDGSSDQMRAEYFNFLSLNIKALGTVFRKPGTMARKISVHRATTIGPKSPLCQVILKNTSAAKDTHNSNNSGVNSPINRSQSLLSHNNSNSNPSARIPVLAPERAERARLEALLSDVWTRNVLPFPGITTRSRSEHLVRASASSMMRKLSAVNITGSFGRRTTSLATPEKEKNEELRSRMRFGLGTDMTSVTKRRLMRPAN</sequence>
<accession>A0AAN6VAB1</accession>
<keyword evidence="4" id="KW-1185">Reference proteome</keyword>